<evidence type="ECO:0000256" key="1">
    <source>
        <dbReference type="ARBA" id="ARBA00022729"/>
    </source>
</evidence>
<dbReference type="RefSeq" id="WP_205045169.1">
    <property type="nucleotide sequence ID" value="NZ_CAJVAX010000019.1"/>
</dbReference>
<dbReference type="EC" id="3.5.1.28" evidence="2"/>
<dbReference type="PANTHER" id="PTHR46580:SF4">
    <property type="entry name" value="ATP_GTP-BINDING PROTEIN"/>
    <property type="match status" value="1"/>
</dbReference>
<evidence type="ECO:0000313" key="2">
    <source>
        <dbReference type="EMBL" id="CAG7650996.1"/>
    </source>
</evidence>
<gene>
    <name evidence="2" type="ORF">SBRY_50499</name>
</gene>
<dbReference type="PANTHER" id="PTHR46580">
    <property type="entry name" value="SENSOR KINASE-RELATED"/>
    <property type="match status" value="1"/>
</dbReference>
<accession>A0A9W4H4Y8</accession>
<comment type="caution">
    <text evidence="2">The sequence shown here is derived from an EMBL/GenBank/DDBJ whole genome shotgun (WGS) entry which is preliminary data.</text>
</comment>
<dbReference type="Pfam" id="PF13517">
    <property type="entry name" value="FG-GAP_3"/>
    <property type="match status" value="1"/>
</dbReference>
<dbReference type="InterPro" id="IPR028994">
    <property type="entry name" value="Integrin_alpha_N"/>
</dbReference>
<sequence>MSIGDVRLDANGPAGDLAITLTQSTTTDAFIGLAVNGPHLDQLTFFDNYGFRVPMIKLSSTSALLTVDNDYDADGNGRAGAPLLAGTIHMHVSAKSPVPSLVEVWGSVYDSGSGAVIGTTGKGDYGSIGVRDPLLSTSWYVPDHEPTGTPSVGNVGIPTGDVVVTANALTHKPVPAPPSATHTRWTIPADQISAAQYTPTQLAAALHVDYSPTSDVYTTKHWTTAADGSLTIDLPTHQWVTADSSVTESLHVAVDWGLPAGTLTSVFQSLGDDGTSYAEWDQPLHFSTDIVPAARRAPLYGRDSAGVLWQHQATSNAYSPGTFDPRTRVGGGWNIYNALTALGPLKANGTGDLVARDTAGVLWLYRGTGRTDAPLAARIRISGGWGIYNQLTGAGDITGDGHPDLVARDTAGVLWLYRGTGRTDTPLANRTRICSGWNTYNQILTTGDITGDGHPDLLARDTAGVLWYYPGTGNTTAPYANRIRIGGGWNIYTSIVGIGDMTGDGHQDLVARDSAGKLWYYRGTGNPNAPLDTRTLSGSGMNIYNTLV</sequence>
<protein>
    <submittedName>
        <fullName evidence="2">N-acetylmuramoyl-L-alanine amidase</fullName>
        <ecNumber evidence="2">3.5.1.28</ecNumber>
    </submittedName>
</protein>
<evidence type="ECO:0000313" key="3">
    <source>
        <dbReference type="Proteomes" id="UP001153328"/>
    </source>
</evidence>
<organism evidence="2 3">
    <name type="scientific">Actinacidiphila bryophytorum</name>
    <dbReference type="NCBI Taxonomy" id="1436133"/>
    <lineage>
        <taxon>Bacteria</taxon>
        <taxon>Bacillati</taxon>
        <taxon>Actinomycetota</taxon>
        <taxon>Actinomycetes</taxon>
        <taxon>Kitasatosporales</taxon>
        <taxon>Streptomycetaceae</taxon>
        <taxon>Actinacidiphila</taxon>
    </lineage>
</organism>
<keyword evidence="3" id="KW-1185">Reference proteome</keyword>
<proteinExistence type="predicted"/>
<reference evidence="2" key="1">
    <citation type="submission" date="2021-06" db="EMBL/GenBank/DDBJ databases">
        <authorList>
            <person name="Arsene-Ploetze F."/>
        </authorList>
    </citation>
    <scope>NUCLEOTIDE SEQUENCE</scope>
    <source>
        <strain evidence="2">SBRY1</strain>
    </source>
</reference>
<keyword evidence="1" id="KW-0732">Signal</keyword>
<dbReference type="EMBL" id="CAJVAX010000019">
    <property type="protein sequence ID" value="CAG7650996.1"/>
    <property type="molecule type" value="Genomic_DNA"/>
</dbReference>
<dbReference type="InterPro" id="IPR013517">
    <property type="entry name" value="FG-GAP"/>
</dbReference>
<dbReference type="Proteomes" id="UP001153328">
    <property type="component" value="Unassembled WGS sequence"/>
</dbReference>
<name>A0A9W4H4Y8_9ACTN</name>
<keyword evidence="2" id="KW-0378">Hydrolase</keyword>
<dbReference type="AlphaFoldDB" id="A0A9W4H4Y8"/>
<dbReference type="SUPFAM" id="SSF69318">
    <property type="entry name" value="Integrin alpha N-terminal domain"/>
    <property type="match status" value="1"/>
</dbReference>
<dbReference type="Gene3D" id="2.115.10.10">
    <property type="entry name" value="Tachylectin 2"/>
    <property type="match status" value="1"/>
</dbReference>
<dbReference type="GO" id="GO:0008745">
    <property type="term" value="F:N-acetylmuramoyl-L-alanine amidase activity"/>
    <property type="evidence" value="ECO:0007669"/>
    <property type="project" value="UniProtKB-EC"/>
</dbReference>